<dbReference type="AlphaFoldDB" id="K1QNE6"/>
<evidence type="ECO:0000256" key="2">
    <source>
        <dbReference type="SAM" id="MobiDB-lite"/>
    </source>
</evidence>
<dbReference type="GO" id="GO:0051082">
    <property type="term" value="F:unfolded protein binding"/>
    <property type="evidence" value="ECO:0007669"/>
    <property type="project" value="TreeGrafter"/>
</dbReference>
<dbReference type="Pfam" id="PF21730">
    <property type="entry name" value="Vma22_CCDC115"/>
    <property type="match status" value="1"/>
</dbReference>
<dbReference type="PANTHER" id="PTHR31996">
    <property type="entry name" value="COILED-COIL DOMAIN-CONTAINING PROTEIN 115"/>
    <property type="match status" value="1"/>
</dbReference>
<proteinExistence type="predicted"/>
<name>K1QNE6_MAGGI</name>
<protein>
    <recommendedName>
        <fullName evidence="1">Vacuolar ATPase assembly protein VMA22</fullName>
    </recommendedName>
</protein>
<dbReference type="GO" id="GO:0070072">
    <property type="term" value="P:vacuolar proton-transporting V-type ATPase complex assembly"/>
    <property type="evidence" value="ECO:0007669"/>
    <property type="project" value="InterPro"/>
</dbReference>
<dbReference type="InterPro" id="IPR040357">
    <property type="entry name" value="Vma22/CCDC115"/>
</dbReference>
<sequence length="192" mass="21917">MAVMTELQQINEELDTKLISFFETLSSLYQEQEKLNDQIKDGFWNMSRARYNMGIKFVGIDQIHEDDMCALTKVKVREDETEMFEGYSSLHAPEETQPVETVGLRKRNVGQSQEVSTPVGDDTASKTKKQHDPIRWFGVLVPPSLRQCQNQFKSSVETTIAIANLKQKLLGLKSEYLDLQKRKAEVASNVSK</sequence>
<organism evidence="3">
    <name type="scientific">Magallana gigas</name>
    <name type="common">Pacific oyster</name>
    <name type="synonym">Crassostrea gigas</name>
    <dbReference type="NCBI Taxonomy" id="29159"/>
    <lineage>
        <taxon>Eukaryota</taxon>
        <taxon>Metazoa</taxon>
        <taxon>Spiralia</taxon>
        <taxon>Lophotrochozoa</taxon>
        <taxon>Mollusca</taxon>
        <taxon>Bivalvia</taxon>
        <taxon>Autobranchia</taxon>
        <taxon>Pteriomorphia</taxon>
        <taxon>Ostreida</taxon>
        <taxon>Ostreoidea</taxon>
        <taxon>Ostreidae</taxon>
        <taxon>Magallana</taxon>
    </lineage>
</organism>
<evidence type="ECO:0000256" key="1">
    <source>
        <dbReference type="ARBA" id="ARBA00093634"/>
    </source>
</evidence>
<feature type="region of interest" description="Disordered" evidence="2">
    <location>
        <begin position="109"/>
        <end position="128"/>
    </location>
</feature>
<dbReference type="EMBL" id="JH816008">
    <property type="protein sequence ID" value="EKC38402.1"/>
    <property type="molecule type" value="Genomic_DNA"/>
</dbReference>
<reference evidence="3" key="1">
    <citation type="journal article" date="2012" name="Nature">
        <title>The oyster genome reveals stress adaptation and complexity of shell formation.</title>
        <authorList>
            <person name="Zhang G."/>
            <person name="Fang X."/>
            <person name="Guo X."/>
            <person name="Li L."/>
            <person name="Luo R."/>
            <person name="Xu F."/>
            <person name="Yang P."/>
            <person name="Zhang L."/>
            <person name="Wang X."/>
            <person name="Qi H."/>
            <person name="Xiong Z."/>
            <person name="Que H."/>
            <person name="Xie Y."/>
            <person name="Holland P.W."/>
            <person name="Paps J."/>
            <person name="Zhu Y."/>
            <person name="Wu F."/>
            <person name="Chen Y."/>
            <person name="Wang J."/>
            <person name="Peng C."/>
            <person name="Meng J."/>
            <person name="Yang L."/>
            <person name="Liu J."/>
            <person name="Wen B."/>
            <person name="Zhang N."/>
            <person name="Huang Z."/>
            <person name="Zhu Q."/>
            <person name="Feng Y."/>
            <person name="Mount A."/>
            <person name="Hedgecock D."/>
            <person name="Xu Z."/>
            <person name="Liu Y."/>
            <person name="Domazet-Loso T."/>
            <person name="Du Y."/>
            <person name="Sun X."/>
            <person name="Zhang S."/>
            <person name="Liu B."/>
            <person name="Cheng P."/>
            <person name="Jiang X."/>
            <person name="Li J."/>
            <person name="Fan D."/>
            <person name="Wang W."/>
            <person name="Fu W."/>
            <person name="Wang T."/>
            <person name="Wang B."/>
            <person name="Zhang J."/>
            <person name="Peng Z."/>
            <person name="Li Y."/>
            <person name="Li N."/>
            <person name="Wang J."/>
            <person name="Chen M."/>
            <person name="He Y."/>
            <person name="Tan F."/>
            <person name="Song X."/>
            <person name="Zheng Q."/>
            <person name="Huang R."/>
            <person name="Yang H."/>
            <person name="Du X."/>
            <person name="Chen L."/>
            <person name="Yang M."/>
            <person name="Gaffney P.M."/>
            <person name="Wang S."/>
            <person name="Luo L."/>
            <person name="She Z."/>
            <person name="Ming Y."/>
            <person name="Huang W."/>
            <person name="Zhang S."/>
            <person name="Huang B."/>
            <person name="Zhang Y."/>
            <person name="Qu T."/>
            <person name="Ni P."/>
            <person name="Miao G."/>
            <person name="Wang J."/>
            <person name="Wang Q."/>
            <person name="Steinberg C.E."/>
            <person name="Wang H."/>
            <person name="Li N."/>
            <person name="Qian L."/>
            <person name="Zhang G."/>
            <person name="Li Y."/>
            <person name="Yang H."/>
            <person name="Liu X."/>
            <person name="Wang J."/>
            <person name="Yin Y."/>
            <person name="Wang J."/>
        </authorList>
    </citation>
    <scope>NUCLEOTIDE SEQUENCE [LARGE SCALE GENOMIC DNA]</scope>
    <source>
        <strain evidence="3">05x7-T-G4-1.051#20</strain>
    </source>
</reference>
<dbReference type="InParanoid" id="K1QNE6"/>
<dbReference type="HOGENOM" id="CLU_107415_0_1_1"/>
<evidence type="ECO:0000313" key="3">
    <source>
        <dbReference type="EMBL" id="EKC38402.1"/>
    </source>
</evidence>
<dbReference type="PANTHER" id="PTHR31996:SF2">
    <property type="entry name" value="COILED-COIL DOMAIN-CONTAINING PROTEIN 115"/>
    <property type="match status" value="1"/>
</dbReference>
<accession>K1QNE6</accession>
<gene>
    <name evidence="3" type="ORF">CGI_10002988</name>
</gene>